<keyword evidence="5" id="KW-0819">tRNA processing</keyword>
<dbReference type="Pfam" id="PF02475">
    <property type="entry name" value="TRM5-TYW2_MTfase"/>
    <property type="match status" value="1"/>
</dbReference>
<dbReference type="Proteomes" id="UP000062475">
    <property type="component" value="Chromosome"/>
</dbReference>
<dbReference type="Proteomes" id="UP000056255">
    <property type="component" value="Chromosome"/>
</dbReference>
<dbReference type="EMBL" id="CP012175">
    <property type="protein sequence ID" value="AKV80456.1"/>
    <property type="molecule type" value="Genomic_DNA"/>
</dbReference>
<dbReference type="EMBL" id="CP012174">
    <property type="protein sequence ID" value="AKV78211.1"/>
    <property type="molecule type" value="Genomic_DNA"/>
</dbReference>
<evidence type="ECO:0000313" key="15">
    <source>
        <dbReference type="Proteomes" id="UP000061362"/>
    </source>
</evidence>
<reference evidence="15 16" key="2">
    <citation type="journal article" date="2015" name="Genome Announc.">
        <title>Complete Genome Sequences of Evolved Arsenate-Resistant Metallosphaera sedula Strains.</title>
        <authorList>
            <person name="Ai C."/>
            <person name="McCarthy S."/>
            <person name="Schackwitz W."/>
            <person name="Martin J."/>
            <person name="Lipzen A."/>
            <person name="Blum P."/>
        </authorList>
    </citation>
    <scope>NUCLEOTIDE SEQUENCE [LARGE SCALE GENOMIC DNA]</scope>
    <source>
        <strain evidence="10 16">ARS120-1</strain>
        <strain evidence="11 15">ARS120-2</strain>
        <strain evidence="8 18">ARS50-1</strain>
        <strain evidence="9 17">ARS50-2</strain>
    </source>
</reference>
<dbReference type="PATRIC" id="fig|43687.5.peg.619"/>
<accession>A0A088E5Z2</accession>
<organism evidence="7 13">
    <name type="scientific">Metallosphaera sedula</name>
    <dbReference type="NCBI Taxonomy" id="43687"/>
    <lineage>
        <taxon>Archaea</taxon>
        <taxon>Thermoproteota</taxon>
        <taxon>Thermoprotei</taxon>
        <taxon>Sulfolobales</taxon>
        <taxon>Sulfolobaceae</taxon>
        <taxon>Metallosphaera</taxon>
    </lineage>
</organism>
<evidence type="ECO:0000256" key="4">
    <source>
        <dbReference type="ARBA" id="ARBA00022691"/>
    </source>
</evidence>
<dbReference type="Proteomes" id="UP000068832">
    <property type="component" value="Chromosome"/>
</dbReference>
<dbReference type="Proteomes" id="UP000029084">
    <property type="component" value="Chromosome"/>
</dbReference>
<reference evidence="12 14" key="3">
    <citation type="submission" date="2015-07" db="EMBL/GenBank/DDBJ databases">
        <title>Physiological, transcriptional responses and genome re-sequencing of acid resistant extremely thermoacidophilic Metallosphaera sedula SARC-M1.</title>
        <authorList>
            <person name="Ai C."/>
            <person name="McCarthy S."/>
            <person name="Eckrich V."/>
            <person name="Rudrappa D."/>
            <person name="Qiu G."/>
            <person name="Blum P."/>
        </authorList>
    </citation>
    <scope>NUCLEOTIDE SEQUENCE [LARGE SCALE GENOMIC DNA]</scope>
    <source>
        <strain evidence="12 14">SARC-M1</strain>
    </source>
</reference>
<dbReference type="InterPro" id="IPR030382">
    <property type="entry name" value="MeTrfase_TRM5/TYW2"/>
</dbReference>
<dbReference type="Proteomes" id="UP000061362">
    <property type="component" value="Chromosome"/>
</dbReference>
<dbReference type="NCBIfam" id="NF047729">
    <property type="entry name" value="tRNAMtaseTaw21"/>
    <property type="match status" value="1"/>
</dbReference>
<dbReference type="GeneID" id="91755055"/>
<keyword evidence="4" id="KW-0949">S-adenosyl-L-methionine</keyword>
<dbReference type="SUPFAM" id="SSF53335">
    <property type="entry name" value="S-adenosyl-L-methionine-dependent methyltransferases"/>
    <property type="match status" value="1"/>
</dbReference>
<dbReference type="PANTHER" id="PTHR23245">
    <property type="entry name" value="TRNA METHYLTRANSFERASE"/>
    <property type="match status" value="1"/>
</dbReference>
<gene>
    <name evidence="7" type="ORF">HA72_0603</name>
    <name evidence="8" type="ORF">MsedA_0616</name>
    <name evidence="9" type="ORF">MsedB_0616</name>
    <name evidence="10" type="ORF">MsedC_0615</name>
    <name evidence="11" type="ORF">MsedD_0616</name>
    <name evidence="12" type="ORF">MsedE_0616</name>
</gene>
<evidence type="ECO:0000313" key="9">
    <source>
        <dbReference type="EMBL" id="AKV75960.1"/>
    </source>
</evidence>
<proteinExistence type="predicted"/>
<name>A0A088E5Z2_9CREN</name>
<dbReference type="InterPro" id="IPR029063">
    <property type="entry name" value="SAM-dependent_MTases_sf"/>
</dbReference>
<dbReference type="RefSeq" id="WP_012020565.1">
    <property type="nucleotide sequence ID" value="NZ_CP008822.1"/>
</dbReference>
<dbReference type="OrthoDB" id="8079at2157"/>
<evidence type="ECO:0000313" key="11">
    <source>
        <dbReference type="EMBL" id="AKV80456.1"/>
    </source>
</evidence>
<evidence type="ECO:0000256" key="1">
    <source>
        <dbReference type="ARBA" id="ARBA00022490"/>
    </source>
</evidence>
<dbReference type="Gene3D" id="3.30.300.110">
    <property type="entry name" value="Met-10+ protein-like domains"/>
    <property type="match status" value="1"/>
</dbReference>
<evidence type="ECO:0000313" key="13">
    <source>
        <dbReference type="Proteomes" id="UP000029084"/>
    </source>
</evidence>
<dbReference type="EMBL" id="CP012176">
    <property type="protein sequence ID" value="AKV82704.1"/>
    <property type="molecule type" value="Genomic_DNA"/>
</dbReference>
<evidence type="ECO:0000256" key="5">
    <source>
        <dbReference type="ARBA" id="ARBA00022694"/>
    </source>
</evidence>
<keyword evidence="2 7" id="KW-0489">Methyltransferase</keyword>
<evidence type="ECO:0000313" key="10">
    <source>
        <dbReference type="EMBL" id="AKV78211.1"/>
    </source>
</evidence>
<evidence type="ECO:0000256" key="2">
    <source>
        <dbReference type="ARBA" id="ARBA00022603"/>
    </source>
</evidence>
<evidence type="ECO:0000313" key="14">
    <source>
        <dbReference type="Proteomes" id="UP000056255"/>
    </source>
</evidence>
<evidence type="ECO:0000313" key="12">
    <source>
        <dbReference type="EMBL" id="AKV82704.1"/>
    </source>
</evidence>
<evidence type="ECO:0000313" key="17">
    <source>
        <dbReference type="Proteomes" id="UP000062475"/>
    </source>
</evidence>
<protein>
    <submittedName>
        <fullName evidence="7">Methyltransferase</fullName>
        <ecNumber evidence="7">2.1.1.-</ecNumber>
    </submittedName>
</protein>
<dbReference type="OMA" id="HYYDIQH"/>
<feature type="domain" description="SAM-dependent methyltransferase TRM5/TYW2-type" evidence="6">
    <location>
        <begin position="12"/>
        <end position="256"/>
    </location>
</feature>
<dbReference type="EMBL" id="CP008822">
    <property type="protein sequence ID" value="AIM26765.1"/>
    <property type="molecule type" value="Genomic_DNA"/>
</dbReference>
<dbReference type="CDD" id="cd02440">
    <property type="entry name" value="AdoMet_MTases"/>
    <property type="match status" value="1"/>
</dbReference>
<keyword evidence="1" id="KW-0963">Cytoplasm</keyword>
<dbReference type="GO" id="GO:0008175">
    <property type="term" value="F:tRNA methyltransferase activity"/>
    <property type="evidence" value="ECO:0007669"/>
    <property type="project" value="TreeGrafter"/>
</dbReference>
<evidence type="ECO:0000259" key="6">
    <source>
        <dbReference type="PROSITE" id="PS51684"/>
    </source>
</evidence>
<dbReference type="EMBL" id="CP012173">
    <property type="protein sequence ID" value="AKV75960.1"/>
    <property type="molecule type" value="Genomic_DNA"/>
</dbReference>
<evidence type="ECO:0000313" key="16">
    <source>
        <dbReference type="Proteomes" id="UP000062398"/>
    </source>
</evidence>
<dbReference type="Gene3D" id="3.40.50.150">
    <property type="entry name" value="Vaccinia Virus protein VP39"/>
    <property type="match status" value="1"/>
</dbReference>
<evidence type="ECO:0000313" key="7">
    <source>
        <dbReference type="EMBL" id="AIM26765.1"/>
    </source>
</evidence>
<dbReference type="GO" id="GO:0002939">
    <property type="term" value="P:tRNA N1-guanine methylation"/>
    <property type="evidence" value="ECO:0007669"/>
    <property type="project" value="TreeGrafter"/>
</dbReference>
<dbReference type="AlphaFoldDB" id="A0A088E5Z2"/>
<dbReference type="PROSITE" id="PS51684">
    <property type="entry name" value="SAM_MT_TRM5_TYW2"/>
    <property type="match status" value="1"/>
</dbReference>
<evidence type="ECO:0000256" key="3">
    <source>
        <dbReference type="ARBA" id="ARBA00022679"/>
    </source>
</evidence>
<dbReference type="EMBL" id="CP012172">
    <property type="protein sequence ID" value="AKV73720.1"/>
    <property type="molecule type" value="Genomic_DNA"/>
</dbReference>
<keyword evidence="3 7" id="KW-0808">Transferase</keyword>
<sequence length="256" mass="29411">MSLERGRIWKRIEIVGDIAVIPIPFDFEMNELRAYADEVMGKTKVKSVWGRKRDVSGIYRLPTYVHLAGENRSDTIYREHGCSYYLDLRKVFFSEKLSYEHKRIAEKVRPGERVANLFSGFGPISILAYKLRKPAVVYSIDINPYAYYFMMVNVELNSAYGVIPMYGDAFVRLNQLEPLDRIISPLPERDREAYELSMSRLKPGGHLHLFAEVEANRDEDPVSKAMASFPGAVEGRVVRSVNPGKYHVILDIRKNT</sequence>
<evidence type="ECO:0000313" key="18">
    <source>
        <dbReference type="Proteomes" id="UP000068832"/>
    </source>
</evidence>
<dbReference type="GO" id="GO:0005737">
    <property type="term" value="C:cytoplasm"/>
    <property type="evidence" value="ECO:0007669"/>
    <property type="project" value="TreeGrafter"/>
</dbReference>
<dbReference type="PANTHER" id="PTHR23245:SF36">
    <property type="entry name" value="TRNA (GUANINE(37)-N1)-METHYLTRANSFERASE"/>
    <property type="match status" value="1"/>
</dbReference>
<dbReference type="InterPro" id="IPR056743">
    <property type="entry name" value="TRM5-TYW2-like_MTfase"/>
</dbReference>
<dbReference type="EC" id="2.1.1.-" evidence="7"/>
<dbReference type="Proteomes" id="UP000062398">
    <property type="component" value="Chromosome"/>
</dbReference>
<evidence type="ECO:0000313" key="8">
    <source>
        <dbReference type="EMBL" id="AKV73720.1"/>
    </source>
</evidence>
<reference evidence="7 13" key="1">
    <citation type="journal article" date="2014" name="J. Bacteriol.">
        <title>Role of an Archaeal PitA Transporter in the Copper and Arsenic Resistance of Metallosphaera sedula, an Extreme Thermoacidophile.</title>
        <authorList>
            <person name="McCarthy S."/>
            <person name="Ai C."/>
            <person name="Wheaton G."/>
            <person name="Tevatia R."/>
            <person name="Eckrich V."/>
            <person name="Kelly R."/>
            <person name="Blum P."/>
        </authorList>
    </citation>
    <scope>NUCLEOTIDE SEQUENCE [LARGE SCALE GENOMIC DNA]</scope>
    <source>
        <strain evidence="7 13">CuR1</strain>
    </source>
</reference>